<dbReference type="Ensembl" id="ENSNBRT00000017890.1">
    <property type="protein sequence ID" value="ENSNBRP00000017421.1"/>
    <property type="gene ID" value="ENSNBRG00000013450.1"/>
</dbReference>
<reference evidence="1" key="1">
    <citation type="submission" date="2025-08" db="UniProtKB">
        <authorList>
            <consortium name="Ensembl"/>
        </authorList>
    </citation>
    <scope>IDENTIFICATION</scope>
</reference>
<evidence type="ECO:0000313" key="1">
    <source>
        <dbReference type="Ensembl" id="ENSNBRP00000017421.1"/>
    </source>
</evidence>
<dbReference type="GeneTree" id="ENSGT00940000173396"/>
<accession>A0A3Q4H6N5</accession>
<proteinExistence type="predicted"/>
<dbReference type="Proteomes" id="UP000261580">
    <property type="component" value="Unassembled WGS sequence"/>
</dbReference>
<dbReference type="Bgee" id="ENSNBRG00000013450">
    <property type="expression patterns" value="Expressed in heart and 4 other cell types or tissues"/>
</dbReference>
<keyword evidence="2" id="KW-1185">Reference proteome</keyword>
<protein>
    <submittedName>
        <fullName evidence="1">Uncharacterized protein</fullName>
    </submittedName>
</protein>
<evidence type="ECO:0000313" key="2">
    <source>
        <dbReference type="Proteomes" id="UP000261580"/>
    </source>
</evidence>
<sequence>MGPAIHVGVTLTCTPYSCGSCTLMGTAMVSIPQGTVLSLFFFILYTTELSQCTKTYVLKKELSSSEGFQKAWTKSNECSKQIPGGRKEHSAALSVYVNGDKSFIQTLNKAIETMGGNKIFIFKSYIFATLD</sequence>
<name>A0A3Q4H6N5_NEOBR</name>
<organism evidence="1 2">
    <name type="scientific">Neolamprologus brichardi</name>
    <name type="common">Fairy cichlid</name>
    <name type="synonym">Lamprologus brichardi</name>
    <dbReference type="NCBI Taxonomy" id="32507"/>
    <lineage>
        <taxon>Eukaryota</taxon>
        <taxon>Metazoa</taxon>
        <taxon>Chordata</taxon>
        <taxon>Craniata</taxon>
        <taxon>Vertebrata</taxon>
        <taxon>Euteleostomi</taxon>
        <taxon>Actinopterygii</taxon>
        <taxon>Neopterygii</taxon>
        <taxon>Teleostei</taxon>
        <taxon>Neoteleostei</taxon>
        <taxon>Acanthomorphata</taxon>
        <taxon>Ovalentaria</taxon>
        <taxon>Cichlomorphae</taxon>
        <taxon>Cichliformes</taxon>
        <taxon>Cichlidae</taxon>
        <taxon>African cichlids</taxon>
        <taxon>Pseudocrenilabrinae</taxon>
        <taxon>Lamprologini</taxon>
        <taxon>Neolamprologus</taxon>
    </lineage>
</organism>
<dbReference type="Gene3D" id="3.90.176.10">
    <property type="entry name" value="Toxin ADP-ribosyltransferase, Chain A, domain 1"/>
    <property type="match status" value="1"/>
</dbReference>
<reference evidence="1" key="2">
    <citation type="submission" date="2025-09" db="UniProtKB">
        <authorList>
            <consortium name="Ensembl"/>
        </authorList>
    </citation>
    <scope>IDENTIFICATION</scope>
</reference>
<dbReference type="AlphaFoldDB" id="A0A3Q4H6N5"/>